<keyword evidence="6" id="KW-1133">Transmembrane helix</keyword>
<name>A0A511Z4S2_9BACL</name>
<keyword evidence="5" id="KW-0572">Peptidoglycan-anchor</keyword>
<gene>
    <name evidence="9" type="ORF">SLU01_07420</name>
</gene>
<dbReference type="PANTHER" id="PTHR37824">
    <property type="entry name" value="IRON-REGULATED SURFACE DETERMINANT PROTEIN C"/>
    <property type="match status" value="1"/>
</dbReference>
<dbReference type="Gene3D" id="2.60.40.1850">
    <property type="match status" value="1"/>
</dbReference>
<keyword evidence="6" id="KW-0812">Transmembrane</keyword>
<dbReference type="CDD" id="cd06920">
    <property type="entry name" value="NEAT"/>
    <property type="match status" value="1"/>
</dbReference>
<reference evidence="9 10" key="1">
    <citation type="submission" date="2019-07" db="EMBL/GenBank/DDBJ databases">
        <title>Whole genome shotgun sequence of Sporosarcina luteola NBRC 105378.</title>
        <authorList>
            <person name="Hosoyama A."/>
            <person name="Uohara A."/>
            <person name="Ohji S."/>
            <person name="Ichikawa N."/>
        </authorList>
    </citation>
    <scope>NUCLEOTIDE SEQUENCE [LARGE SCALE GENOMIC DNA]</scope>
    <source>
        <strain evidence="9 10">NBRC 105378</strain>
    </source>
</reference>
<organism evidence="9 10">
    <name type="scientific">Sporosarcina luteola</name>
    <dbReference type="NCBI Taxonomy" id="582850"/>
    <lineage>
        <taxon>Bacteria</taxon>
        <taxon>Bacillati</taxon>
        <taxon>Bacillota</taxon>
        <taxon>Bacilli</taxon>
        <taxon>Bacillales</taxon>
        <taxon>Caryophanaceae</taxon>
        <taxon>Sporosarcina</taxon>
    </lineage>
</organism>
<keyword evidence="6" id="KW-0472">Membrane</keyword>
<evidence type="ECO:0000259" key="8">
    <source>
        <dbReference type="PROSITE" id="PS50978"/>
    </source>
</evidence>
<sequence length="200" mass="21972">MARGKMMKGLSAASLLVFILLLPGMNASAATLDDGVYAIDYQLLQADSDSVSIANDYFAKPALLKIKGADARMQVTVNQSEWVKELKAQDGDAFVDSTIVSEDTEANTRVVEFKFDGEQLTPFPLKMHVIIKDMEPVYDHAYTVRVAIDPDSAEVADEEWIDSQSEDDASGKTIWYIVVALFAVVAIVAVSKMTRSKKKN</sequence>
<evidence type="ECO:0000256" key="6">
    <source>
        <dbReference type="SAM" id="Phobius"/>
    </source>
</evidence>
<keyword evidence="2" id="KW-0134">Cell wall</keyword>
<dbReference type="InterPro" id="IPR050436">
    <property type="entry name" value="IsdA"/>
</dbReference>
<evidence type="ECO:0000256" key="3">
    <source>
        <dbReference type="ARBA" id="ARBA00022525"/>
    </source>
</evidence>
<dbReference type="Proteomes" id="UP000321901">
    <property type="component" value="Unassembled WGS sequence"/>
</dbReference>
<comment type="caution">
    <text evidence="9">The sequence shown here is derived from an EMBL/GenBank/DDBJ whole genome shotgun (WGS) entry which is preliminary data.</text>
</comment>
<feature type="chain" id="PRO_5021943258" description="NEAT domain-containing protein" evidence="7">
    <location>
        <begin position="30"/>
        <end position="200"/>
    </location>
</feature>
<dbReference type="Pfam" id="PF05031">
    <property type="entry name" value="NEAT"/>
    <property type="match status" value="1"/>
</dbReference>
<feature type="domain" description="NEAT" evidence="8">
    <location>
        <begin position="32"/>
        <end position="156"/>
    </location>
</feature>
<dbReference type="RefSeq" id="WP_170232574.1">
    <property type="nucleotide sequence ID" value="NZ_BJYL01000008.1"/>
</dbReference>
<dbReference type="EMBL" id="BJYL01000008">
    <property type="protein sequence ID" value="GEN82430.1"/>
    <property type="molecule type" value="Genomic_DNA"/>
</dbReference>
<dbReference type="PANTHER" id="PTHR37824:SF1">
    <property type="entry name" value="IRON-REGULATED SURFACE DETERMINANT PROTEIN C"/>
    <property type="match status" value="1"/>
</dbReference>
<dbReference type="InterPro" id="IPR037250">
    <property type="entry name" value="NEAT_dom_sf"/>
</dbReference>
<comment type="subcellular location">
    <subcellularLocation>
        <location evidence="1">Secreted</location>
        <location evidence="1">Cell wall</location>
        <topology evidence="1">Peptidoglycan-anchor</topology>
    </subcellularLocation>
</comment>
<proteinExistence type="predicted"/>
<keyword evidence="4 7" id="KW-0732">Signal</keyword>
<dbReference type="SMART" id="SM00725">
    <property type="entry name" value="NEAT"/>
    <property type="match status" value="1"/>
</dbReference>
<protein>
    <recommendedName>
        <fullName evidence="8">NEAT domain-containing protein</fullName>
    </recommendedName>
</protein>
<evidence type="ECO:0000256" key="2">
    <source>
        <dbReference type="ARBA" id="ARBA00022512"/>
    </source>
</evidence>
<dbReference type="PROSITE" id="PS50978">
    <property type="entry name" value="NEAT"/>
    <property type="match status" value="1"/>
</dbReference>
<keyword evidence="3" id="KW-0964">Secreted</keyword>
<evidence type="ECO:0000256" key="1">
    <source>
        <dbReference type="ARBA" id="ARBA00004168"/>
    </source>
</evidence>
<dbReference type="SUPFAM" id="SSF158911">
    <property type="entry name" value="NEAT domain-like"/>
    <property type="match status" value="1"/>
</dbReference>
<evidence type="ECO:0000256" key="5">
    <source>
        <dbReference type="ARBA" id="ARBA00023088"/>
    </source>
</evidence>
<feature type="signal peptide" evidence="7">
    <location>
        <begin position="1"/>
        <end position="29"/>
    </location>
</feature>
<dbReference type="AlphaFoldDB" id="A0A511Z4S2"/>
<accession>A0A511Z4S2</accession>
<dbReference type="InterPro" id="IPR006635">
    <property type="entry name" value="NEAT_dom"/>
</dbReference>
<keyword evidence="10" id="KW-1185">Reference proteome</keyword>
<evidence type="ECO:0000313" key="10">
    <source>
        <dbReference type="Proteomes" id="UP000321901"/>
    </source>
</evidence>
<evidence type="ECO:0000256" key="7">
    <source>
        <dbReference type="SAM" id="SignalP"/>
    </source>
</evidence>
<evidence type="ECO:0000313" key="9">
    <source>
        <dbReference type="EMBL" id="GEN82430.1"/>
    </source>
</evidence>
<feature type="transmembrane region" description="Helical" evidence="6">
    <location>
        <begin position="173"/>
        <end position="191"/>
    </location>
</feature>
<evidence type="ECO:0000256" key="4">
    <source>
        <dbReference type="ARBA" id="ARBA00022729"/>
    </source>
</evidence>